<dbReference type="InterPro" id="IPR006657">
    <property type="entry name" value="MoPterin_dinucl-bd_dom"/>
</dbReference>
<dbReference type="Pfam" id="PF04879">
    <property type="entry name" value="Molybdop_Fe4S4"/>
    <property type="match status" value="1"/>
</dbReference>
<dbReference type="SUPFAM" id="SSF53706">
    <property type="entry name" value="Formate dehydrogenase/DMSO reductase, domains 1-3"/>
    <property type="match status" value="1"/>
</dbReference>
<dbReference type="Pfam" id="PF00384">
    <property type="entry name" value="Molybdopterin"/>
    <property type="match status" value="1"/>
</dbReference>
<evidence type="ECO:0000256" key="7">
    <source>
        <dbReference type="SAM" id="MobiDB-lite"/>
    </source>
</evidence>
<evidence type="ECO:0000256" key="4">
    <source>
        <dbReference type="ARBA" id="ARBA00023002"/>
    </source>
</evidence>
<dbReference type="RefSeq" id="WP_005577398.1">
    <property type="nucleotide sequence ID" value="NZ_FORO01000011.1"/>
</dbReference>
<dbReference type="PROSITE" id="PS51669">
    <property type="entry name" value="4FE4S_MOW_BIS_MGD"/>
    <property type="match status" value="1"/>
</dbReference>
<evidence type="ECO:0000256" key="3">
    <source>
        <dbReference type="ARBA" id="ARBA00022729"/>
    </source>
</evidence>
<accession>A0A1I3MVG2</accession>
<organism evidence="9 10">
    <name type="scientific">Natronobacterium gregoryi</name>
    <dbReference type="NCBI Taxonomy" id="44930"/>
    <lineage>
        <taxon>Archaea</taxon>
        <taxon>Methanobacteriati</taxon>
        <taxon>Methanobacteriota</taxon>
        <taxon>Stenosarchaea group</taxon>
        <taxon>Halobacteria</taxon>
        <taxon>Halobacteriales</taxon>
        <taxon>Natrialbaceae</taxon>
        <taxon>Natronobacterium</taxon>
    </lineage>
</organism>
<dbReference type="GO" id="GO:0046872">
    <property type="term" value="F:metal ion binding"/>
    <property type="evidence" value="ECO:0007669"/>
    <property type="project" value="UniProtKB-KW"/>
</dbReference>
<dbReference type="PROSITE" id="PS51318">
    <property type="entry name" value="TAT"/>
    <property type="match status" value="1"/>
</dbReference>
<keyword evidence="2" id="KW-0479">Metal-binding</keyword>
<dbReference type="Gene3D" id="3.40.228.10">
    <property type="entry name" value="Dimethylsulfoxide Reductase, domain 2"/>
    <property type="match status" value="1"/>
</dbReference>
<feature type="domain" description="4Fe-4S Mo/W bis-MGD-type" evidence="8">
    <location>
        <begin position="54"/>
        <end position="111"/>
    </location>
</feature>
<dbReference type="AlphaFoldDB" id="A0A1I3MVG2"/>
<dbReference type="Gene3D" id="3.40.50.740">
    <property type="match status" value="1"/>
</dbReference>
<dbReference type="GO" id="GO:0051536">
    <property type="term" value="F:iron-sulfur cluster binding"/>
    <property type="evidence" value="ECO:0007669"/>
    <property type="project" value="UniProtKB-KW"/>
</dbReference>
<feature type="region of interest" description="Disordered" evidence="7">
    <location>
        <begin position="118"/>
        <end position="137"/>
    </location>
</feature>
<dbReference type="InterPro" id="IPR006311">
    <property type="entry name" value="TAT_signal"/>
</dbReference>
<dbReference type="PANTHER" id="PTHR43742">
    <property type="entry name" value="TRIMETHYLAMINE-N-OXIDE REDUCTASE"/>
    <property type="match status" value="1"/>
</dbReference>
<dbReference type="EMBL" id="FORO01000011">
    <property type="protein sequence ID" value="SFJ00987.1"/>
    <property type="molecule type" value="Genomic_DNA"/>
</dbReference>
<dbReference type="Gene3D" id="2.40.40.20">
    <property type="match status" value="1"/>
</dbReference>
<dbReference type="Pfam" id="PF01568">
    <property type="entry name" value="Molydop_binding"/>
    <property type="match status" value="1"/>
</dbReference>
<dbReference type="SUPFAM" id="SSF50692">
    <property type="entry name" value="ADC-like"/>
    <property type="match status" value="1"/>
</dbReference>
<evidence type="ECO:0000256" key="2">
    <source>
        <dbReference type="ARBA" id="ARBA00022723"/>
    </source>
</evidence>
<dbReference type="InterPro" id="IPR050612">
    <property type="entry name" value="Prok_Mopterin_Oxidored"/>
</dbReference>
<keyword evidence="4" id="KW-0560">Oxidoreductase</keyword>
<evidence type="ECO:0000256" key="1">
    <source>
        <dbReference type="ARBA" id="ARBA00010312"/>
    </source>
</evidence>
<name>A0A1I3MVG2_9EURY</name>
<dbReference type="GO" id="GO:0043546">
    <property type="term" value="F:molybdopterin cofactor binding"/>
    <property type="evidence" value="ECO:0007669"/>
    <property type="project" value="InterPro"/>
</dbReference>
<reference evidence="9 10" key="1">
    <citation type="submission" date="2016-10" db="EMBL/GenBank/DDBJ databases">
        <authorList>
            <person name="de Groot N.N."/>
        </authorList>
    </citation>
    <scope>NUCLEOTIDE SEQUENCE [LARGE SCALE GENOMIC DNA]</scope>
    <source>
        <strain evidence="9 10">SP2</strain>
    </source>
</reference>
<dbReference type="SMART" id="SM00926">
    <property type="entry name" value="Molybdop_Fe4S4"/>
    <property type="match status" value="1"/>
</dbReference>
<keyword evidence="3" id="KW-0732">Signal</keyword>
<dbReference type="Gene3D" id="3.40.50.12440">
    <property type="match status" value="1"/>
</dbReference>
<keyword evidence="6" id="KW-0411">Iron-sulfur</keyword>
<dbReference type="InterPro" id="IPR006656">
    <property type="entry name" value="Mopterin_OxRdtase"/>
</dbReference>
<evidence type="ECO:0000259" key="8">
    <source>
        <dbReference type="PROSITE" id="PS51669"/>
    </source>
</evidence>
<dbReference type="InterPro" id="IPR006963">
    <property type="entry name" value="Mopterin_OxRdtase_4Fe-4S_dom"/>
</dbReference>
<dbReference type="PANTHER" id="PTHR43742:SF6">
    <property type="entry name" value="OXIDOREDUCTASE YYAE-RELATED"/>
    <property type="match status" value="1"/>
</dbReference>
<sequence>MTDDDRSGVNRRSVLLSAGAAAGALSLGGGSALRSLSQGDATATATAESLFDETQVLNTACAPNCRGKCPLNVHVRDGQVKFVEPQMTDDEQYRRGCLLGQSHVQRVYSPRRLKYPMVRSDWSPGDPNPEGRGEDAEFEQVSWNEALDYVADEMLRVRDEYGPESVFFHTGSGDNGMGTTIFGRLASMFGGTQQGWSIDSNVGVGFSRVTGQGFFLPPTNESEDWVNANTIIVWGSDLFKSQFQNDASKVLDAMENGAKLVVVDPVYTTTASKADLWLPIEPGKDVHLALAMINELFAEELYDEEFLRERTTAGALVRDDTEEMLRMSDLEDGDADDDRVVGLHAETGEPVPLEPDTYAAVELFGSYEIDGVETTTSLTLLEDHVADYTPEAVAETADLDAEDIRTSIHWLATRGPGGICSSYAVGRYKYGHVFGQAYAILLALTGDYGKSGTIHAQHPVGASLDSGGYGSPAGAEGTQTLAMHELPDALENGDPHQIKAIYGMESNMLVNQFPDRQRWMDVLENVDMFAMADIHRTPTVQHADVILPAAHWFEREDITDAWGSHPHISYRNKAHDPLWEARDDYFIINDLAEKLGYDDLFLDDKPAELERIAANDDRFDIDELREQGNVRIDVDVIKYQDPFPTDTGRIEIYDEDHPTEDEGTVLDLPRPIEDRTADDHELADEYPLLFMQKHSKWRIHSQWADNAMVRKFDPEPILELHPSDAADRGIDDGDYVRVYNERGDVVVRARYHEGMRPGLINIDQGWWTENFIEGNLQDLTHMDVNDLAPTFAFYDVRAEVEPAPDVDTSMYTDPDRAEWLDGFPNGGDA</sequence>
<dbReference type="OrthoDB" id="23466at2157"/>
<proteinExistence type="inferred from homology"/>
<dbReference type="Proteomes" id="UP000182829">
    <property type="component" value="Unassembled WGS sequence"/>
</dbReference>
<evidence type="ECO:0000313" key="9">
    <source>
        <dbReference type="EMBL" id="SFJ00987.1"/>
    </source>
</evidence>
<dbReference type="InterPro" id="IPR009010">
    <property type="entry name" value="Asp_de-COase-like_dom_sf"/>
</dbReference>
<dbReference type="GO" id="GO:0016491">
    <property type="term" value="F:oxidoreductase activity"/>
    <property type="evidence" value="ECO:0007669"/>
    <property type="project" value="UniProtKB-KW"/>
</dbReference>
<gene>
    <name evidence="9" type="ORF">SAMN05443661_11152</name>
</gene>
<comment type="similarity">
    <text evidence="1">Belongs to the prokaryotic molybdopterin-containing oxidoreductase family.</text>
</comment>
<evidence type="ECO:0000256" key="6">
    <source>
        <dbReference type="ARBA" id="ARBA00023014"/>
    </source>
</evidence>
<keyword evidence="5" id="KW-0408">Iron</keyword>
<evidence type="ECO:0000313" key="10">
    <source>
        <dbReference type="Proteomes" id="UP000182829"/>
    </source>
</evidence>
<evidence type="ECO:0000256" key="5">
    <source>
        <dbReference type="ARBA" id="ARBA00023004"/>
    </source>
</evidence>
<protein>
    <submittedName>
        <fullName evidence="9">Prokaryotic molybdopterin-containing oxidoreductase family, molybdopterin binding subunit</fullName>
    </submittedName>
</protein>